<evidence type="ECO:0000256" key="4">
    <source>
        <dbReference type="ARBA" id="ARBA00023277"/>
    </source>
</evidence>
<dbReference type="Pfam" id="PF01979">
    <property type="entry name" value="Amidohydro_1"/>
    <property type="match status" value="1"/>
</dbReference>
<feature type="binding site" evidence="7">
    <location>
        <begin position="298"/>
        <end position="300"/>
    </location>
    <ligand>
        <name>substrate</name>
    </ligand>
</feature>
<dbReference type="AlphaFoldDB" id="A0AAE3IN83"/>
<feature type="binding site" evidence="7">
    <location>
        <position position="250"/>
    </location>
    <ligand>
        <name>substrate</name>
    </ligand>
</feature>
<gene>
    <name evidence="10" type="primary">nagA</name>
    <name evidence="10" type="ORF">OD355_02685</name>
</gene>
<feature type="binding site" evidence="7">
    <location>
        <position position="140"/>
    </location>
    <ligand>
        <name>substrate</name>
    </ligand>
</feature>
<dbReference type="SUPFAM" id="SSF51338">
    <property type="entry name" value="Composite domain of metallo-dependent hydrolases"/>
    <property type="match status" value="1"/>
</dbReference>
<dbReference type="PIRSF" id="PIRSF038994">
    <property type="entry name" value="NagA"/>
    <property type="match status" value="1"/>
</dbReference>
<dbReference type="EMBL" id="JAOTPL010000002">
    <property type="protein sequence ID" value="MCU7693421.1"/>
    <property type="molecule type" value="Genomic_DNA"/>
</dbReference>
<protein>
    <submittedName>
        <fullName evidence="10">N-acetylglucosamine-6-phosphate deacetylase</fullName>
        <ecNumber evidence="10">3.5.1.25</ecNumber>
    </submittedName>
</protein>
<organism evidence="10 11">
    <name type="scientific">Haoranjiania flava</name>
    <dbReference type="NCBI Taxonomy" id="1856322"/>
    <lineage>
        <taxon>Bacteria</taxon>
        <taxon>Pseudomonadati</taxon>
        <taxon>Bacteroidota</taxon>
        <taxon>Chitinophagia</taxon>
        <taxon>Chitinophagales</taxon>
        <taxon>Chitinophagaceae</taxon>
        <taxon>Haoranjiania</taxon>
    </lineage>
</organism>
<dbReference type="InterPro" id="IPR003764">
    <property type="entry name" value="GlcNAc_6-P_deAcase"/>
</dbReference>
<evidence type="ECO:0000313" key="10">
    <source>
        <dbReference type="EMBL" id="MCU7693421.1"/>
    </source>
</evidence>
<proteinExistence type="inferred from homology"/>
<dbReference type="GO" id="GO:0006046">
    <property type="term" value="P:N-acetylglucosamine catabolic process"/>
    <property type="evidence" value="ECO:0007669"/>
    <property type="project" value="TreeGrafter"/>
</dbReference>
<feature type="active site" description="Proton donor/acceptor" evidence="6">
    <location>
        <position position="272"/>
    </location>
</feature>
<comment type="caution">
    <text evidence="10">The sequence shown here is derived from an EMBL/GenBank/DDBJ whole genome shotgun (WGS) entry which is preliminary data.</text>
</comment>
<evidence type="ECO:0000259" key="9">
    <source>
        <dbReference type="Pfam" id="PF01979"/>
    </source>
</evidence>
<evidence type="ECO:0000256" key="2">
    <source>
        <dbReference type="ARBA" id="ARBA00022723"/>
    </source>
</evidence>
<feature type="binding site" evidence="8">
    <location>
        <position position="129"/>
    </location>
    <ligand>
        <name>Zn(2+)</name>
        <dbReference type="ChEBI" id="CHEBI:29105"/>
    </ligand>
</feature>
<feature type="binding site" evidence="8">
    <location>
        <position position="215"/>
    </location>
    <ligand>
        <name>Zn(2+)</name>
        <dbReference type="ChEBI" id="CHEBI:29105"/>
    </ligand>
</feature>
<dbReference type="PANTHER" id="PTHR11113">
    <property type="entry name" value="N-ACETYLGLUCOSAMINE-6-PHOSPHATE DEACETYLASE"/>
    <property type="match status" value="1"/>
</dbReference>
<dbReference type="PANTHER" id="PTHR11113:SF14">
    <property type="entry name" value="N-ACETYLGLUCOSAMINE-6-PHOSPHATE DEACETYLASE"/>
    <property type="match status" value="1"/>
</dbReference>
<keyword evidence="4 5" id="KW-0119">Carbohydrate metabolism</keyword>
<feature type="binding site" evidence="7">
    <location>
        <begin position="218"/>
        <end position="219"/>
    </location>
    <ligand>
        <name>substrate</name>
    </ligand>
</feature>
<feature type="domain" description="Amidohydrolase-related" evidence="9">
    <location>
        <begin position="54"/>
        <end position="358"/>
    </location>
</feature>
<name>A0AAE3IN83_9BACT</name>
<feature type="binding site" evidence="8">
    <location>
        <position position="194"/>
    </location>
    <ligand>
        <name>Zn(2+)</name>
        <dbReference type="ChEBI" id="CHEBI:29105"/>
    </ligand>
</feature>
<keyword evidence="11" id="KW-1185">Reference proteome</keyword>
<dbReference type="Proteomes" id="UP001209317">
    <property type="component" value="Unassembled WGS sequence"/>
</dbReference>
<dbReference type="InterPro" id="IPR011059">
    <property type="entry name" value="Metal-dep_hydrolase_composite"/>
</dbReference>
<evidence type="ECO:0000256" key="8">
    <source>
        <dbReference type="PIRSR" id="PIRSR038994-3"/>
    </source>
</evidence>
<evidence type="ECO:0000256" key="6">
    <source>
        <dbReference type="PIRSR" id="PIRSR038994-1"/>
    </source>
</evidence>
<dbReference type="GO" id="GO:0046872">
    <property type="term" value="F:metal ion binding"/>
    <property type="evidence" value="ECO:0007669"/>
    <property type="project" value="UniProtKB-KW"/>
</dbReference>
<dbReference type="InterPro" id="IPR006680">
    <property type="entry name" value="Amidohydro-rel"/>
</dbReference>
<evidence type="ECO:0000256" key="7">
    <source>
        <dbReference type="PIRSR" id="PIRSR038994-2"/>
    </source>
</evidence>
<dbReference type="NCBIfam" id="TIGR00221">
    <property type="entry name" value="nagA"/>
    <property type="match status" value="1"/>
</dbReference>
<keyword evidence="2 8" id="KW-0479">Metal-binding</keyword>
<keyword evidence="3 5" id="KW-0378">Hydrolase</keyword>
<dbReference type="SUPFAM" id="SSF51556">
    <property type="entry name" value="Metallo-dependent hydrolases"/>
    <property type="match status" value="1"/>
</dbReference>
<dbReference type="Gene3D" id="2.30.40.10">
    <property type="entry name" value="Urease, subunit C, domain 1"/>
    <property type="match status" value="1"/>
</dbReference>
<evidence type="ECO:0000256" key="1">
    <source>
        <dbReference type="ARBA" id="ARBA00010716"/>
    </source>
</evidence>
<dbReference type="EC" id="3.5.1.25" evidence="10"/>
<accession>A0AAE3IN83</accession>
<evidence type="ECO:0000256" key="3">
    <source>
        <dbReference type="ARBA" id="ARBA00022801"/>
    </source>
</evidence>
<reference evidence="10" key="1">
    <citation type="submission" date="2022-10" db="EMBL/GenBank/DDBJ databases">
        <authorList>
            <person name="Kim H.S."/>
            <person name="Kim J.-S."/>
            <person name="Suh M.K."/>
            <person name="Eom M.K."/>
            <person name="Lee J.-S."/>
        </authorList>
    </citation>
    <scope>NUCLEOTIDE SEQUENCE</scope>
    <source>
        <strain evidence="10">LIP-5</strain>
    </source>
</reference>
<dbReference type="RefSeq" id="WP_263036906.1">
    <property type="nucleotide sequence ID" value="NZ_JAOTPL010000002.1"/>
</dbReference>
<comment type="cofactor">
    <cofactor evidence="8">
        <name>a divalent metal cation</name>
        <dbReference type="ChEBI" id="CHEBI:60240"/>
    </cofactor>
    <text evidence="8">Binds 1 divalent metal cation per subunit.</text>
</comment>
<feature type="binding site" evidence="7">
    <location>
        <position position="226"/>
    </location>
    <ligand>
        <name>substrate</name>
    </ligand>
</feature>
<dbReference type="GO" id="GO:0008448">
    <property type="term" value="F:N-acetylglucosamine-6-phosphate deacetylase activity"/>
    <property type="evidence" value="ECO:0007669"/>
    <property type="project" value="UniProtKB-EC"/>
</dbReference>
<sequence length="372" mass="40788">MITERKAIKSKYIFTGLEMLTEKAIIFINERIEAIVDNDQVPENIMLYDFQDSIIAPGLIDLQIYGGGGYLFSQELTAQSLHAIADYLVSTGTTGFVITLATNSMEVFRQAASIVRSNPHPAVLGLHFEGPFINPGKKGAHLEQFIKSPSKKEIEELVHDTGDVLKIVTLAPECVDPGYIQLFTDAGIIVSAGHSDSTYTQAKAGFENGIRLATHLFNAMSSMHHRDVGMPGAVFLDKQVQASIIADGIHVDYATVAISKQILGDRLFLITDAVEEVKEGSYVHHKQADRYTLPDGTLSGSRLTLLKAVKNCVHHAGITTSEALRMASAYPAKILSMNDRGIIRKDNYADFIVFDGDYELVASFLRGKSLHM</sequence>
<dbReference type="InterPro" id="IPR032466">
    <property type="entry name" value="Metal_Hydrolase"/>
</dbReference>
<evidence type="ECO:0000256" key="5">
    <source>
        <dbReference type="PIRNR" id="PIRNR038994"/>
    </source>
</evidence>
<dbReference type="Gene3D" id="3.20.20.140">
    <property type="entry name" value="Metal-dependent hydrolases"/>
    <property type="match status" value="1"/>
</dbReference>
<evidence type="ECO:0000313" key="11">
    <source>
        <dbReference type="Proteomes" id="UP001209317"/>
    </source>
</evidence>
<comment type="similarity">
    <text evidence="1 5">Belongs to the metallo-dependent hydrolases superfamily. NagA family.</text>
</comment>